<accession>A0A2V1HU14</accession>
<dbReference type="InterPro" id="IPR050443">
    <property type="entry name" value="RbsD/FucU_mutarotase"/>
</dbReference>
<evidence type="ECO:0000256" key="1">
    <source>
        <dbReference type="ARBA" id="ARBA00000223"/>
    </source>
</evidence>
<dbReference type="AlphaFoldDB" id="A0A2V1HU14"/>
<dbReference type="InterPro" id="IPR023750">
    <property type="entry name" value="RbsD-like_sf"/>
</dbReference>
<evidence type="ECO:0000313" key="4">
    <source>
        <dbReference type="EMBL" id="PVZ95801.1"/>
    </source>
</evidence>
<comment type="caution">
    <text evidence="4">The sequence shown here is derived from an EMBL/GenBank/DDBJ whole genome shotgun (WGS) entry which is preliminary data.</text>
</comment>
<comment type="catalytic activity">
    <reaction evidence="1">
        <text>beta-D-ribopyranose = beta-D-ribofuranose</text>
        <dbReference type="Rhea" id="RHEA:25432"/>
        <dbReference type="ChEBI" id="CHEBI:27476"/>
        <dbReference type="ChEBI" id="CHEBI:47002"/>
        <dbReference type="EC" id="5.4.99.62"/>
    </reaction>
</comment>
<evidence type="ECO:0000256" key="2">
    <source>
        <dbReference type="ARBA" id="ARBA00023235"/>
    </source>
</evidence>
<organism evidence="4 5">
    <name type="scientific">Amnibacterium flavum</name>
    <dbReference type="NCBI Taxonomy" id="2173173"/>
    <lineage>
        <taxon>Bacteria</taxon>
        <taxon>Bacillati</taxon>
        <taxon>Actinomycetota</taxon>
        <taxon>Actinomycetes</taxon>
        <taxon>Micrococcales</taxon>
        <taxon>Microbacteriaceae</taxon>
        <taxon>Amnibacterium</taxon>
    </lineage>
</organism>
<sequence>MLKGIDPILNGELLKILDEMGHGDDIVLVDRNFPAHSGGNPVVNLGDISTTRAAQAVLSVFPLDTFVEQPVGRMEVRDDASIVLDSHDEVLAVAQADFESHLEFEVVPRFDFYARARAAYAVILTLDPRPYSCFSFKKGVI</sequence>
<dbReference type="Pfam" id="PF05025">
    <property type="entry name" value="RbsD_FucU"/>
    <property type="match status" value="1"/>
</dbReference>
<dbReference type="OrthoDB" id="9805009at2"/>
<gene>
    <name evidence="4" type="ORF">DDQ50_04845</name>
</gene>
<protein>
    <submittedName>
        <fullName evidence="4">Fucose-binding protein</fullName>
    </submittedName>
</protein>
<dbReference type="GO" id="GO:0006004">
    <property type="term" value="P:fucose metabolic process"/>
    <property type="evidence" value="ECO:0007669"/>
    <property type="project" value="TreeGrafter"/>
</dbReference>
<dbReference type="GO" id="GO:0042806">
    <property type="term" value="F:fucose binding"/>
    <property type="evidence" value="ECO:0007669"/>
    <property type="project" value="TreeGrafter"/>
</dbReference>
<name>A0A2V1HU14_9MICO</name>
<dbReference type="EMBL" id="QEOP01000001">
    <property type="protein sequence ID" value="PVZ95801.1"/>
    <property type="molecule type" value="Genomic_DNA"/>
</dbReference>
<evidence type="ECO:0000313" key="5">
    <source>
        <dbReference type="Proteomes" id="UP000244893"/>
    </source>
</evidence>
<comment type="catalytic activity">
    <reaction evidence="3">
        <text>alpha-L-fucose = beta-L-fucose</text>
        <dbReference type="Rhea" id="RHEA:25580"/>
        <dbReference type="ChEBI" id="CHEBI:42548"/>
        <dbReference type="ChEBI" id="CHEBI:42589"/>
        <dbReference type="EC" id="5.1.3.29"/>
    </reaction>
</comment>
<dbReference type="GO" id="GO:0062193">
    <property type="term" value="F:D-ribose pyranase activity"/>
    <property type="evidence" value="ECO:0007669"/>
    <property type="project" value="UniProtKB-EC"/>
</dbReference>
<dbReference type="GO" id="GO:0036373">
    <property type="term" value="F:L-fucose mutarotase activity"/>
    <property type="evidence" value="ECO:0007669"/>
    <property type="project" value="UniProtKB-EC"/>
</dbReference>
<dbReference type="PANTHER" id="PTHR31690:SF4">
    <property type="entry name" value="FUCOSE MUTAROTASE"/>
    <property type="match status" value="1"/>
</dbReference>
<dbReference type="Gene3D" id="3.40.1650.10">
    <property type="entry name" value="RbsD-like domain"/>
    <property type="match status" value="1"/>
</dbReference>
<keyword evidence="5" id="KW-1185">Reference proteome</keyword>
<dbReference type="InterPro" id="IPR007721">
    <property type="entry name" value="RbsD_FucU"/>
</dbReference>
<dbReference type="RefSeq" id="WP_116755535.1">
    <property type="nucleotide sequence ID" value="NZ_JBHUEX010000001.1"/>
</dbReference>
<proteinExistence type="predicted"/>
<dbReference type="Proteomes" id="UP000244893">
    <property type="component" value="Unassembled WGS sequence"/>
</dbReference>
<evidence type="ECO:0000256" key="3">
    <source>
        <dbReference type="ARBA" id="ARBA00036324"/>
    </source>
</evidence>
<dbReference type="SUPFAM" id="SSF102546">
    <property type="entry name" value="RbsD-like"/>
    <property type="match status" value="1"/>
</dbReference>
<keyword evidence="2" id="KW-0413">Isomerase</keyword>
<dbReference type="PANTHER" id="PTHR31690">
    <property type="entry name" value="FUCOSE MUTAROTASE"/>
    <property type="match status" value="1"/>
</dbReference>
<reference evidence="4 5" key="1">
    <citation type="submission" date="2018-05" db="EMBL/GenBank/DDBJ databases">
        <title>Amnibacterium sp. M8JJ-5, whole genome shotgun sequence.</title>
        <authorList>
            <person name="Tuo L."/>
        </authorList>
    </citation>
    <scope>NUCLEOTIDE SEQUENCE [LARGE SCALE GENOMIC DNA]</scope>
    <source>
        <strain evidence="4 5">M8JJ-5</strain>
    </source>
</reference>